<keyword evidence="2" id="KW-1185">Reference proteome</keyword>
<name>N1WNS3_9LEPT</name>
<dbReference type="InterPro" id="IPR036514">
    <property type="entry name" value="SGNH_hydro_sf"/>
</dbReference>
<dbReference type="OrthoDB" id="341859at2"/>
<proteinExistence type="predicted"/>
<evidence type="ECO:0000313" key="2">
    <source>
        <dbReference type="Proteomes" id="UP000012313"/>
    </source>
</evidence>
<gene>
    <name evidence="1" type="ORF">LEP1GSC060_2848</name>
</gene>
<sequence>MVEKVKWAMVFTLWFAFEVGTLGAQSQSELFAKPGVIGDSLSQGFFGATVEKKTQDWAYPVLVSKQAGSSVSYNVLNGPYLNFEDIIKGECGIFCMVKSLIGGNASTVRLPTNAGISGAQYNSVLKTSGQCDDITATKWSKEWYWAAWYWHTYRWARVNDCKTPDKFHRFGLRNSGTQLEIMEKVKPTFLFGTAAGNYVLCSALSTSTSCLNEARFKHDIRTVMKRLAAIGSIKGGVLFTTPDLTAISHLEHYTDPQRKRHHTGLKAFYRNSVSHAGQVLDADEVANITKFLTMLNNEIKAQGAAMGFAVADLKVVFDDLKENGRLIKSHSGWSPGYARAHWPLPGQPGVFSLDGVHPNMLGHAILANELIKAINNRYGLNIPQVSEYTAWYHDSLNRNPIDLKKFLTETFFGRFISWIIGVFV</sequence>
<comment type="caution">
    <text evidence="1">The sequence shown here is derived from an EMBL/GenBank/DDBJ whole genome shotgun (WGS) entry which is preliminary data.</text>
</comment>
<accession>N1WNS3</accession>
<protein>
    <recommendedName>
        <fullName evidence="3">GDSL-like protein</fullName>
    </recommendedName>
</protein>
<dbReference type="Gene3D" id="3.40.50.1110">
    <property type="entry name" value="SGNH hydrolase"/>
    <property type="match status" value="1"/>
</dbReference>
<dbReference type="AlphaFoldDB" id="N1WNS3"/>
<dbReference type="SUPFAM" id="SSF52266">
    <property type="entry name" value="SGNH hydrolase"/>
    <property type="match status" value="1"/>
</dbReference>
<organism evidence="1 2">
    <name type="scientific">Leptospira weilii serovar Ranarum str. ICFT</name>
    <dbReference type="NCBI Taxonomy" id="1218598"/>
    <lineage>
        <taxon>Bacteria</taxon>
        <taxon>Pseudomonadati</taxon>
        <taxon>Spirochaetota</taxon>
        <taxon>Spirochaetia</taxon>
        <taxon>Leptospirales</taxon>
        <taxon>Leptospiraceae</taxon>
        <taxon>Leptospira</taxon>
    </lineage>
</organism>
<evidence type="ECO:0008006" key="3">
    <source>
        <dbReference type="Google" id="ProtNLM"/>
    </source>
</evidence>
<evidence type="ECO:0000313" key="1">
    <source>
        <dbReference type="EMBL" id="EMY77438.1"/>
    </source>
</evidence>
<dbReference type="Proteomes" id="UP000012313">
    <property type="component" value="Unassembled WGS sequence"/>
</dbReference>
<reference evidence="1" key="1">
    <citation type="submission" date="2013-03" db="EMBL/GenBank/DDBJ databases">
        <authorList>
            <person name="Harkins D.M."/>
            <person name="Durkin A.S."/>
            <person name="Brinkac L.M."/>
            <person name="Haft D.H."/>
            <person name="Selengut J.D."/>
            <person name="Sanka R."/>
            <person name="DePew J."/>
            <person name="Purushe J."/>
            <person name="Hartskeerl R.A."/>
            <person name="Ahmed A."/>
            <person name="van der Linden H."/>
            <person name="Goris M.G.A."/>
            <person name="Vinetz J.M."/>
            <person name="Sutton G.G."/>
            <person name="Nierman W.C."/>
            <person name="Fouts D.E."/>
        </authorList>
    </citation>
    <scope>NUCLEOTIDE SEQUENCE [LARGE SCALE GENOMIC DNA]</scope>
    <source>
        <strain evidence="1">ICFT</strain>
    </source>
</reference>
<dbReference type="RefSeq" id="WP_003004723.1">
    <property type="nucleotide sequence ID" value="NZ_AOHC02000037.1"/>
</dbReference>
<dbReference type="STRING" id="1218598.LEP1GSC060_2848"/>
<dbReference type="EMBL" id="AOHC02000037">
    <property type="protein sequence ID" value="EMY77438.1"/>
    <property type="molecule type" value="Genomic_DNA"/>
</dbReference>
<dbReference type="GO" id="GO:0016788">
    <property type="term" value="F:hydrolase activity, acting on ester bonds"/>
    <property type="evidence" value="ECO:0007669"/>
    <property type="project" value="UniProtKB-ARBA"/>
</dbReference>